<feature type="domain" description="DUF11" evidence="3">
    <location>
        <begin position="3262"/>
        <end position="3377"/>
    </location>
</feature>
<feature type="domain" description="DUF11" evidence="3">
    <location>
        <begin position="2517"/>
        <end position="2635"/>
    </location>
</feature>
<feature type="domain" description="DUF11" evidence="3">
    <location>
        <begin position="4987"/>
        <end position="5099"/>
    </location>
</feature>
<feature type="compositionally biased region" description="Polar residues" evidence="1">
    <location>
        <begin position="2259"/>
        <end position="2268"/>
    </location>
</feature>
<dbReference type="InterPro" id="IPR047589">
    <property type="entry name" value="DUF11_rpt"/>
</dbReference>
<name>A0ABT1INN6_9PSEU</name>
<feature type="domain" description="DUF11" evidence="3">
    <location>
        <begin position="656"/>
        <end position="770"/>
    </location>
</feature>
<dbReference type="Pfam" id="PF01345">
    <property type="entry name" value="DUF11"/>
    <property type="match status" value="46"/>
</dbReference>
<feature type="compositionally biased region" description="Polar residues" evidence="1">
    <location>
        <begin position="1745"/>
        <end position="1761"/>
    </location>
</feature>
<evidence type="ECO:0000259" key="3">
    <source>
        <dbReference type="Pfam" id="PF01345"/>
    </source>
</evidence>
<feature type="domain" description="DUF11" evidence="3">
    <location>
        <begin position="1906"/>
        <end position="2019"/>
    </location>
</feature>
<feature type="domain" description="DUF11" evidence="3">
    <location>
        <begin position="5842"/>
        <end position="5955"/>
    </location>
</feature>
<feature type="domain" description="DUF11" evidence="3">
    <location>
        <begin position="4737"/>
        <end position="4855"/>
    </location>
</feature>
<feature type="domain" description="DUF11" evidence="3">
    <location>
        <begin position="3139"/>
        <end position="3254"/>
    </location>
</feature>
<feature type="domain" description="DUF11" evidence="3">
    <location>
        <begin position="4614"/>
        <end position="4729"/>
    </location>
</feature>
<feature type="domain" description="DUF11" evidence="3">
    <location>
        <begin position="1027"/>
        <end position="1143"/>
    </location>
</feature>
<feature type="domain" description="DUF11" evidence="3">
    <location>
        <begin position="4864"/>
        <end position="4974"/>
    </location>
</feature>
<proteinExistence type="predicted"/>
<gene>
    <name evidence="4" type="ORF">LV75_006809</name>
</gene>
<feature type="region of interest" description="Disordered" evidence="1">
    <location>
        <begin position="6188"/>
        <end position="6235"/>
    </location>
</feature>
<feature type="domain" description="DUF11" evidence="3">
    <location>
        <begin position="5596"/>
        <end position="5707"/>
    </location>
</feature>
<feature type="domain" description="DUF11" evidence="3">
    <location>
        <begin position="3998"/>
        <end position="4112"/>
    </location>
</feature>
<feature type="region of interest" description="Disordered" evidence="1">
    <location>
        <begin position="2364"/>
        <end position="2392"/>
    </location>
</feature>
<feature type="domain" description="DUF11" evidence="3">
    <location>
        <begin position="2399"/>
        <end position="2509"/>
    </location>
</feature>
<dbReference type="NCBIfam" id="TIGR01451">
    <property type="entry name" value="B_ant_repeat"/>
    <property type="match status" value="20"/>
</dbReference>
<feature type="domain" description="DUF11" evidence="3">
    <location>
        <begin position="902"/>
        <end position="1017"/>
    </location>
</feature>
<feature type="domain" description="DUF11" evidence="3">
    <location>
        <begin position="4121"/>
        <end position="4238"/>
    </location>
</feature>
<feature type="domain" description="DUF11" evidence="3">
    <location>
        <begin position="1152"/>
        <end position="1268"/>
    </location>
</feature>
<dbReference type="EMBL" id="JAMTCO010000022">
    <property type="protein sequence ID" value="MCP2274275.1"/>
    <property type="molecule type" value="Genomic_DNA"/>
</dbReference>
<dbReference type="PANTHER" id="PTHR34819:SF3">
    <property type="entry name" value="CELL SURFACE PROTEIN"/>
    <property type="match status" value="1"/>
</dbReference>
<feature type="domain" description="DUF11" evidence="3">
    <location>
        <begin position="3752"/>
        <end position="3867"/>
    </location>
</feature>
<evidence type="ECO:0000313" key="5">
    <source>
        <dbReference type="Proteomes" id="UP001205185"/>
    </source>
</evidence>
<feature type="domain" description="DUF11" evidence="3">
    <location>
        <begin position="2895"/>
        <end position="3009"/>
    </location>
</feature>
<feature type="domain" description="DUF11" evidence="3">
    <location>
        <begin position="1278"/>
        <end position="1380"/>
    </location>
</feature>
<feature type="domain" description="DUF11" evidence="3">
    <location>
        <begin position="2274"/>
        <end position="2390"/>
    </location>
</feature>
<feature type="domain" description="DUF11" evidence="3">
    <location>
        <begin position="3017"/>
        <end position="3131"/>
    </location>
</feature>
<feature type="region of interest" description="Disordered" evidence="1">
    <location>
        <begin position="1881"/>
        <end position="1901"/>
    </location>
</feature>
<dbReference type="InterPro" id="IPR013783">
    <property type="entry name" value="Ig-like_fold"/>
</dbReference>
<feature type="domain" description="DUF11" evidence="3">
    <location>
        <begin position="5964"/>
        <end position="6077"/>
    </location>
</feature>
<sequence length="6272" mass="610023">MGAVYRTGVLRNTRAGVLAVTAALVATLLPVVVPTPAQASVRDAFDAVYAGEENGAITLIGASSMDCPTPSSGCTSARAGTATGTSNNNNVYNMAFVDVDLDASTSNSSVATLAMPSGSTVLNARLVWGGRTVAGTNGVAPTKAVNTIKFRAPGATSYSTYTASNLIQPAALVTSDGGPFQAAVDVTSIVRAAGNGIYAAADIGAATGQDRYAGWSLIVAYRNPALPLRNLRVFEGFADITSAAGNNSVDIPVSGFLTPTTGNVNASVGVVAWEGDYGTTGDALRLGSTTLSDATRPASNFFDSRISDAGVDQTGRNPANLNNFGVDIGRIATTNVLSNGSTSATINLTSSGDSYYPGIVTSQIDLFTPTFNAVSKTVTNLNGHDPAQPGDVLEYRLTFTNTGGDFADASVMRDALPVNLSYVPGSLVVQTDPGGATGTKTDATGDDTADYTAADRTVRFRVGTGANASAGGTIAPGGSVAARFRASVDRAASGSTVVNTPVLDYRARTLNRTYSFAGNDATTTVAALADLAAAKTVGSTSQNAGQTVTYTISAINNGPNAGTGVSLTDTLPTGTTFISASPPAGVLCVPVGQTVTCSLGTVANGATVSIPVVARVNADTAGGVVINSVRVAATTADDITVNNTATVPVTVTQSADLQVTSALNGPVVPGTEQTTLTATVTNAGPSTAQGVVLNIPLPDGATVVWATDGCTVSAGTLTCIVGTLAPGQSFTADVVLGIASNYAAPTFSITTTASASTPDPLPTNNSSTATQPVTPLADLRVTKTASTPTPVAGTRTNYTITVYNDGPSDARDVVVNDPIQSGVSVVTATAQSGTCTTGSTVNCQIGVVPAGGSVTVNLRVAIAADRPAGELTNAATATSSTPQEITINDSASVATTVGRVSDLGITKTAIPQPVIAGAPLAYTLTATNRGPSVADGVTVTDTLPAGLTFAGQQSTQGACTVVGSTITCALGTLAVDGTATVTITADTPGTVPGAGFSNTATVTSTSTDPNPADNTATHVSTVTAQSDLSVTQVVSAPQVTAGTGTRYTLTVTNEGPSLAQAVTSVQTIPAGFTIGTITPTTGTCQVVSGQVRCAFGNLPAATAATVTVDVTVPSGQATGLVSATGTVASTTADPTQSNNSVSTPVSVRASADVRIANVQSPGTFMAGEAFTRTFAVANVGPSDARDVSVIADLPAGVLDLVVTLDGVPCTVTGGRVTCPVGTLIAGRTLNGTVSGRIAASSPPGPRAFSATISTSTPDPVPLNNSVSAVTAVTAYARLSIDQVANPTPLIAGARATYGITAVNNGPSDATAVTINYTVPETLSIVSAVSNLGSCTVTGRDVLCTLDRLPSGTTADVTVVVDVSPTASGSVETHAQVVTATPSPGGEDQLDIATTPVVQSADLVLTGTMSQNPVRAGTAQTYTLTVSNAGPSAASAVVLSDTLPTGLVLLPGGVSAQGGTCTPTPDNRGVNCTFGTVAPGSSAVVVLNALVPPETPAGTVLTNTAAVGSPTADPTPANRAISLAATVSAEADLSVTTTATASNAEAGNDTSYTITVANNGPSVSRSVVISNPLPAGLTLVSADPSCALVGSEVRCTVGDLAQGAIKTVAITAHLAPDYAAQTLVTTASAAAATTDPNTANNTSSATQSVSATADLRAAISITSGPLVAGTPATYRVSATNVGPSVAPQVVLADPLPAGTSYASAIAGNGGSCTFTSGTVRCTWPSLPVGSSVFADITVNVASSTPAGSTLSNTVTATSSVPDPQTADSSATASGTVGAVADVSVVQVLTSGAPVAGGKLTWQAVVRNDGPSSAYGVATNDPAPVGVTYSAVSSTLGSCSINPSGAAVCTVGTLASGATATVTLTGSLAPDYAGTGVTNTVTVSSTSTDPDPSDNASSSVSDTTSAADLALAVTAQPEPVVPGQQVSWTFTVTNRGPSTSRGVVVSDELPAGVSPRPSPGCTITGQRFSCPVGDVALGATTVVTVNGVLAANFSEASLRNTGTVTSGTADPDASDNTATATSTPNPQADVAVAVVQPTNAVAGQSATWTIRVSDAGPSDAVGTSATVAVPAYLYNAQVTWPAGVCTVSGAVATCPLGVIAAGQTTEITLTGTIDAAYAGPLTVGAEAVAQTADPSLSNNSANTVSSSSRSADLVTTLTGPTSAVPGTRLTWVLSARNLGPSSADAVVLTATTPEGVTGIAATTPAGPCTISGRDITCPVGEVSPGVTVLVNITGDLGANVTAPSVTATGSVTSPTPDPTPANGSSSSSPVAPTANLHVAKAVTSGVPVQGAPITFVIEVSNGGPSDAQSVTVTDTVPASVGQLTVQTPRGTCTVSGQAVNCALGTVAAGAAPVAITVRGVLADGAGDSVSNTASASSPTPEVDGSDNSGTVNASATESADVSVAVAAPATVVAGTPLTYAVTVTNAGPSTAGAVTLDGVLPAALIGLTSDVPSCPNLSSCALGDIAPGGSVVVRFTGTVDPAYAGSVLESRINAASPDPDPDGRGNSAATRVDVTTAADLGATLTADPNPAVPGSTLLYTATISSQGPSNTQGVVTFSPLPDGTDIGGPIVSSQGTCTMIGRSVVCDLGPITPTTVVTVRIPVRIASSFAAGNIVKSISVQNATTDPDPTNNTASAEAAVVPKADLAVDLVGPASVVPGDSARWDLTVTNSGPSDAPVTVVHTLPEGVGELTAVASGGTCAIVDRTIRCDLGTIGAGNSATITVLGVVAADTTATQLTSDVALESTVGEPTNDLPDGRTDSATSTVTPRADIFVEVDSTTPTATPGQQASWKVTVINAGPSTARDIVLTAVAPPGTTGARLTGPAGVACDSAALRCVIPALTPGKEGSAEFTLTADLPADLAGPVVEAEASIASPIEDPNPGDNTATASTPVSPSADLRLAVAVTPQPIVAGGPVTITATVTNNGPSVAPGTTFTLPVPAGLENVTVEAPPGVICDTQVSCAVGTLPLGQIQIVIRGQVSSTFTDDSLSVSASVSSDAGDANPADNTVTTTTQSEVSADLGVSATIAPSAPVAGSPVTITATVRAGGPSTATGVTFALPVPAELRDIQVTAPAGVTCDPTVACDLGTMLPDAEITIQVRGVLAADFTGGLSVTASVDSTSPDANPVNDTATATAATSADADLSVVTAVAPDPLTAGSPVTLTSTIRNAGPSTATGVVFTLPVPAGLRDITVDAPAGVTCDTAVRCTANSVAPGQDLVITVRGQVRSEVTDPNITVTSTVTSPVTDPTPANNSATVSTGLGVAGDVRVALAVDPQPFVAGSPVTVTATVRNEGPSTATGVVFTLPVPNGLVGIEVTAPAGVTCDESVSCTVGTLAPGTESVITVRGRVAPGFTGADITLTGSAATSSADPTPANNTATTTTAVGASAGLSTVLTVDPPTVTPGTPVTATARVSNAGPSTAAGVSISIPVPAGLTNVVVSAPPGVTCDTAITCTVGLLEPGADVVITVTGVLDPSFAGPSLTITASSTSSTPDADPADGSASVTRPVATSADLDTLVDITQDNPVAGSPIEIVADVVNRGPSTAVGATLAIPVPAGVITVSVVAPAGVTCDSGVFCTIGTLLPNASVRVVLTGTVAPDVTAPVTVTVTATSQTADANPANNSATDTGTTASSADLAFTAVVAPNPITAGTAVAVTTTLTNNGPSTATGVSFSVPVPAGVTNATVEAPAGVTCDTAVTCTVGAIAPGATVTVVVRGVVAPQVTGPITFTGSASSPVADPNTADNAFSVTGTVGTAADLGVTLAYEPGAVVAGSPVAAKVTVRNGGPSTAAGATLSLPIPAGLTDVEVLTPAGVSCDTSAACTLGNLAPGASVEITVRARIAPDFSAPDLTVTATAATTATDPSAANNTASATTAVGTSAGLSVVSTLDPTALVAGSPFSFVSTISNGGPSTAAGTTFTLPVPAGIVGVEVIAPAGVTCDTAVTCTVGAVAPGTNVRVEVRGTVDPAYTGPAIAFTASASSNTTDSNPADNSTTVTANVTADADLRVTVTPNPLSLTSGSPFTATASVRNDGPSVATGVTLAVPIPTGVGEVEVVAPAGVTCDTTVACTIGSLAPNTQVDILVRARVDQDFAGTGLVFTGTTNSATADQDTADNSTTVPVQVNATADLSASTTVDPSSGLTAGSPVTITTTIRNNGPSAAVGTTYSFPVPAGLIDVTVDAPAGVTCDTSVTCSVGSVDAGEQLVITVRGRVAPEFTGGSLTFPTSVSSPTPDPDTTGNSSSTTVPVAVNADLAAQLSLTPGTLTAGSAFTATATLRNTGPSTATSVTFSIPLPAAVGNVTVDAPAGVSCTTAVLCTAASVAPGTDVVVTVRGTVAPDFTGSTLPFSATASSPTPDFSAGNNTANYDAATGSNAGLSVQTVVDPAGLTAGSPFSATTTIRNAGPSTAAGVTFALPIPAGVQDVAVVAPAGVTCDNSVSCTVGALGATGEVVVVVRGRVAADFTGPNLTFTSTAASSTQDPSPSDNSATVVAPVAVTADLGVVVTADQATLTAGSPVAVTATVSNTGPSTATGVAVTISVPAGLTNVVVDAPAGVTCDTAVSCTITSIAAAGTVAITVRGTVSPSFTGSGLPFTGAVSSGAGDPAPSGNTSTITIPVAVAADLAVVSLTGPTTAVAGTPVAVTATLRNGGPSTAAGATFSLPVPAALTGVQVTGPAGVTCDTAAVCTLGDLAPGAQITIAVTGTIAPTYTGPALVFTGTLDSPSPDPTPGNDSATASTAVTVAADLAVTSALDATSVTAGTTVRHTVTVRNNGPSTSGPVTVDLPDVAGVTVTDVQYTAPGGVSCVARAVSCTIDPLAPGASAQIVVVAAVAPGFTGTQLTFSAAASSPAPDPSTADNSSSATATASASANLGLTAALDPTTLVAGSPVRVSATLRNTGPSTATGVTFTLPVPAGVQGVTVTAPAGVTCDNTVSCTAASLAPGAALDLVINGTVAPNATPSTITFTATADSATADPDSANDVVVLNAGVTTSANLGLTTTFAPGTLTAGEPFTATTVITNTGPSTATGVTFTLPIPPGVDGVTVTAPAGVTCDNSVSCTIGDVPPGTDLTIVVNGRVTPTTTTAPTFTATVASPTPGPDPADRTVSTTPPLTVSADLATTVVLDPATPTAGSPLAATVSVRNGGPSTAAGVVVAVTVPAGLTGATFQTPAGVTCDASGTCVIDSVAPGATVTIVVRGTVDPAQTAALALSASATSSTTDPTPTDNSATATSPVTARADLVATAVVTSGAPTAGSPVTITATVGNDGPSTAAGVTFTIPLPPGLQQVQVTAPAGVTCDNTVACTIGDLPPGADRTIVVQGVLAADATGPIEITATAGSSTADADTADNSVTASSTVATVADLSVTSDIGPDRVVAGSAATITTTVSNAGPSAATGVTITIPVPAGLLDVVVTAPVGVTCTTAVTCVVDSLAPGASVQVLLTGTVAVDQTAPLTSTVSVSSAAGDPNGSGNTVALSEPVAADADLSMVLDFQADTLTAGAPAVVIAKARNAGPSTATAVRLALGVPGEFENITILAPNGVTCDLTIACELGALAPGAEVVIEVRGVFSSDVAGDATVVGVVESPTNDPVPGNESVIVTQAVSTETDVSLVKTGPTQVIAGQEITWNLAVHVDGPSDARNVVVVDTLPKGVTPVTADPACVLTDRTLRCALGTLAQGSDRTLSITAQVDPEFSDPQLDNAASVTTTVSDTDVANNTSLAVTQINQVADLSIDKSLSPDPVVPGQQATFTIDVVNFGYSTATNVVITDPIIAGLTPVSATATAGGCVISGQVVTCTPGSIGPDGDVTVTIVVDVDPGFVPNTVSNTASVVSDVTESDPSDNTVSIAGSAAALTDLGLAMSADKPSYAPGDAISWLLTVTNNGSSTARDVVLTDQLPASVGNIVVPAGCVLQTNRLVCALGDIAPGDSATVFISGAVSATATSGTIVNTASVVSSTAEQAPTDNFAATSSTLDAQADLRISKVVDGQIVAGDDVVWVIAVSNAGTGAAADVVVTDALPTGTTYASATGATCTATDGVVSCGIGTLAAGATATIRLTAAVDPEVAGDTLVNSVLATSSSPDANTADDTAVASEPIRRQTALSVVKTADKTSATVGDQITWLVVLSNAGPSTAPAVTVTDELPGGVSLISAVTSAGTYDPASGVWRLDAIAPGVQQTLRVVARVDKPGSVVNVATLTAGDVIDSADSDDTATATTEVAAEDTDDDTGAEDPGTGTDTTDDGTEKPAAEDQDLSQTGFAVLRWLTIGFLLTAAGVGMVYQSLRRGKRS</sequence>
<feature type="domain" description="DUF11" evidence="3">
    <location>
        <begin position="1653"/>
        <end position="1772"/>
    </location>
</feature>
<feature type="domain" description="DUF11" evidence="3">
    <location>
        <begin position="2156"/>
        <end position="2265"/>
    </location>
</feature>
<feature type="compositionally biased region" description="Polar residues" evidence="1">
    <location>
        <begin position="764"/>
        <end position="773"/>
    </location>
</feature>
<feature type="domain" description="DUF11" evidence="3">
    <location>
        <begin position="3876"/>
        <end position="3990"/>
    </location>
</feature>
<feature type="domain" description="DUF11" evidence="3">
    <location>
        <begin position="4491"/>
        <end position="4607"/>
    </location>
</feature>
<feature type="region of interest" description="Disordered" evidence="1">
    <location>
        <begin position="753"/>
        <end position="776"/>
    </location>
</feature>
<dbReference type="PANTHER" id="PTHR34819">
    <property type="entry name" value="LARGE CYSTEINE-RICH PERIPLASMIC PROTEIN OMCB"/>
    <property type="match status" value="1"/>
</dbReference>
<feature type="domain" description="DUF11" evidence="3">
    <location>
        <begin position="530"/>
        <end position="648"/>
    </location>
</feature>
<feature type="domain" description="DUF11" evidence="3">
    <location>
        <begin position="4245"/>
        <end position="4358"/>
    </location>
</feature>
<feature type="region of interest" description="Disordered" evidence="1">
    <location>
        <begin position="4213"/>
        <end position="4235"/>
    </location>
</feature>
<feature type="compositionally biased region" description="Low complexity" evidence="1">
    <location>
        <begin position="3480"/>
        <end position="3494"/>
    </location>
</feature>
<dbReference type="RefSeq" id="WP_253891608.1">
    <property type="nucleotide sequence ID" value="NZ_BAAAVB010000006.1"/>
</dbReference>
<evidence type="ECO:0000256" key="1">
    <source>
        <dbReference type="SAM" id="MobiDB-lite"/>
    </source>
</evidence>
<feature type="domain" description="DUF11" evidence="3">
    <location>
        <begin position="5230"/>
        <end position="5344"/>
    </location>
</feature>
<dbReference type="InterPro" id="IPR051172">
    <property type="entry name" value="Chlamydia_OmcB"/>
</dbReference>
<feature type="region of interest" description="Disordered" evidence="1">
    <location>
        <begin position="2244"/>
        <end position="2269"/>
    </location>
</feature>
<feature type="domain" description="DUF11" evidence="3">
    <location>
        <begin position="1780"/>
        <end position="1897"/>
    </location>
</feature>
<dbReference type="InterPro" id="IPR001434">
    <property type="entry name" value="OmcB-like_DUF11"/>
</dbReference>
<organism evidence="4 5">
    <name type="scientific">Actinokineospora diospyrosa</name>
    <dbReference type="NCBI Taxonomy" id="103728"/>
    <lineage>
        <taxon>Bacteria</taxon>
        <taxon>Bacillati</taxon>
        <taxon>Actinomycetota</taxon>
        <taxon>Actinomycetes</taxon>
        <taxon>Pseudonocardiales</taxon>
        <taxon>Pseudonocardiaceae</taxon>
        <taxon>Actinokineospora</taxon>
    </lineage>
</organism>
<feature type="compositionally biased region" description="Acidic residues" evidence="1">
    <location>
        <begin position="6203"/>
        <end position="6213"/>
    </location>
</feature>
<evidence type="ECO:0000313" key="4">
    <source>
        <dbReference type="EMBL" id="MCP2274275.1"/>
    </source>
</evidence>
<feature type="domain" description="DUF11" evidence="3">
    <location>
        <begin position="778"/>
        <end position="894"/>
    </location>
</feature>
<protein>
    <submittedName>
        <fullName evidence="4">Conserved repeat domain-containing protein</fullName>
    </submittedName>
</protein>
<feature type="domain" description="DUF11" evidence="3">
    <location>
        <begin position="2649"/>
        <end position="2746"/>
    </location>
</feature>
<feature type="domain" description="DUF11" evidence="3">
    <location>
        <begin position="4369"/>
        <end position="4482"/>
    </location>
</feature>
<feature type="domain" description="DUF11" evidence="3">
    <location>
        <begin position="1531"/>
        <end position="1645"/>
    </location>
</feature>
<dbReference type="Gene3D" id="2.60.40.740">
    <property type="match status" value="1"/>
</dbReference>
<feature type="domain" description="DUF11" evidence="3">
    <location>
        <begin position="3514"/>
        <end position="3621"/>
    </location>
</feature>
<feature type="domain" description="DUF11" evidence="3">
    <location>
        <begin position="5352"/>
        <end position="5463"/>
    </location>
</feature>
<accession>A0ABT1INN6</accession>
<feature type="domain" description="DUF11" evidence="3">
    <location>
        <begin position="2769"/>
        <end position="2887"/>
    </location>
</feature>
<keyword evidence="5" id="KW-1185">Reference proteome</keyword>
<keyword evidence="2" id="KW-1133">Transmembrane helix</keyword>
<feature type="compositionally biased region" description="Polar residues" evidence="1">
    <location>
        <begin position="2366"/>
        <end position="2390"/>
    </location>
</feature>
<dbReference type="Gene3D" id="2.60.40.10">
    <property type="entry name" value="Immunoglobulins"/>
    <property type="match status" value="10"/>
</dbReference>
<feature type="region of interest" description="Disordered" evidence="1">
    <location>
        <begin position="5202"/>
        <end position="5224"/>
    </location>
</feature>
<comment type="caution">
    <text evidence="4">The sequence shown here is derived from an EMBL/GenBank/DDBJ whole genome shotgun (WGS) entry which is preliminary data.</text>
</comment>
<feature type="domain" description="DUF11" evidence="3">
    <location>
        <begin position="6087"/>
        <end position="6199"/>
    </location>
</feature>
<feature type="region of interest" description="Disordered" evidence="1">
    <location>
        <begin position="1999"/>
        <end position="2023"/>
    </location>
</feature>
<reference evidence="4 5" key="1">
    <citation type="submission" date="2022-06" db="EMBL/GenBank/DDBJ databases">
        <title>Genomic Encyclopedia of Archaeal and Bacterial Type Strains, Phase II (KMG-II): from individual species to whole genera.</title>
        <authorList>
            <person name="Goeker M."/>
        </authorList>
    </citation>
    <scope>NUCLEOTIDE SEQUENCE [LARGE SCALE GENOMIC DNA]</scope>
    <source>
        <strain evidence="4 5">DSM 44255</strain>
    </source>
</reference>
<feature type="region of interest" description="Disordered" evidence="1">
    <location>
        <begin position="3479"/>
        <end position="3499"/>
    </location>
</feature>
<feature type="domain" description="DUF11" evidence="3">
    <location>
        <begin position="2032"/>
        <end position="2141"/>
    </location>
</feature>
<keyword evidence="2" id="KW-0812">Transmembrane</keyword>
<feature type="domain" description="DUF11" evidence="3">
    <location>
        <begin position="5717"/>
        <end position="5833"/>
    </location>
</feature>
<feature type="transmembrane region" description="Helical" evidence="2">
    <location>
        <begin position="6244"/>
        <end position="6263"/>
    </location>
</feature>
<feature type="region of interest" description="Disordered" evidence="1">
    <location>
        <begin position="1745"/>
        <end position="1771"/>
    </location>
</feature>
<feature type="compositionally biased region" description="Low complexity" evidence="1">
    <location>
        <begin position="2006"/>
        <end position="2023"/>
    </location>
</feature>
<feature type="domain" description="DUF11" evidence="3">
    <location>
        <begin position="3630"/>
        <end position="3744"/>
    </location>
</feature>
<feature type="domain" description="DUF11" evidence="3">
    <location>
        <begin position="5108"/>
        <end position="5222"/>
    </location>
</feature>
<evidence type="ECO:0000256" key="2">
    <source>
        <dbReference type="SAM" id="Phobius"/>
    </source>
</evidence>
<feature type="domain" description="DUF11" evidence="3">
    <location>
        <begin position="1401"/>
        <end position="1517"/>
    </location>
</feature>
<feature type="domain" description="DUF11" evidence="3">
    <location>
        <begin position="3389"/>
        <end position="3500"/>
    </location>
</feature>
<dbReference type="Proteomes" id="UP001205185">
    <property type="component" value="Unassembled WGS sequence"/>
</dbReference>
<keyword evidence="2" id="KW-0472">Membrane</keyword>
<feature type="domain" description="DUF11" evidence="3">
    <location>
        <begin position="5474"/>
        <end position="5586"/>
    </location>
</feature>